<dbReference type="AlphaFoldDB" id="A0A174TUN4"/>
<evidence type="ECO:0000313" key="4">
    <source>
        <dbReference type="Proteomes" id="UP000429811"/>
    </source>
</evidence>
<dbReference type="EMBL" id="WKPO01000005">
    <property type="protein sequence ID" value="MSB48116.1"/>
    <property type="molecule type" value="Genomic_DNA"/>
</dbReference>
<evidence type="ECO:0000313" key="1">
    <source>
        <dbReference type="EMBL" id="MDB7907201.1"/>
    </source>
</evidence>
<dbReference type="Proteomes" id="UP000434475">
    <property type="component" value="Unassembled WGS sequence"/>
</dbReference>
<name>A0A174TUN4_FLAPL</name>
<reference evidence="1" key="2">
    <citation type="submission" date="2023-01" db="EMBL/GenBank/DDBJ databases">
        <title>Human gut microbiome strain richness.</title>
        <authorList>
            <person name="Chen-Liaw A."/>
        </authorList>
    </citation>
    <scope>NUCLEOTIDE SEQUENCE</scope>
    <source>
        <strain evidence="1">2225st1_A6_2225SCRN_200828</strain>
    </source>
</reference>
<organism evidence="2 5">
    <name type="scientific">Flavonifractor plautii</name>
    <name type="common">Fusobacterium plautii</name>
    <dbReference type="NCBI Taxonomy" id="292800"/>
    <lineage>
        <taxon>Bacteria</taxon>
        <taxon>Bacillati</taxon>
        <taxon>Bacillota</taxon>
        <taxon>Clostridia</taxon>
        <taxon>Eubacteriales</taxon>
        <taxon>Oscillospiraceae</taxon>
        <taxon>Flavonifractor</taxon>
    </lineage>
</organism>
<dbReference type="EMBL" id="JAQLWO010000016">
    <property type="protein sequence ID" value="MDB7907201.1"/>
    <property type="molecule type" value="Genomic_DNA"/>
</dbReference>
<gene>
    <name evidence="3" type="ORF">GKE90_05280</name>
    <name evidence="2" type="ORF">GKE97_08905</name>
    <name evidence="1" type="ORF">PND83_14550</name>
</gene>
<reference evidence="4 5" key="1">
    <citation type="journal article" date="2019" name="Nat. Med.">
        <title>A library of human gut bacterial isolates paired with longitudinal multiomics data enables mechanistic microbiome research.</title>
        <authorList>
            <person name="Poyet M."/>
            <person name="Groussin M."/>
            <person name="Gibbons S.M."/>
            <person name="Avila-Pacheco J."/>
            <person name="Jiang X."/>
            <person name="Kearney S.M."/>
            <person name="Perrotta A.R."/>
            <person name="Berdy B."/>
            <person name="Zhao S."/>
            <person name="Lieberman T.D."/>
            <person name="Swanson P.K."/>
            <person name="Smith M."/>
            <person name="Roesemann S."/>
            <person name="Alexander J.E."/>
            <person name="Rich S.A."/>
            <person name="Livny J."/>
            <person name="Vlamakis H."/>
            <person name="Clish C."/>
            <person name="Bullock K."/>
            <person name="Deik A."/>
            <person name="Scott J."/>
            <person name="Pierce K.A."/>
            <person name="Xavier R.J."/>
            <person name="Alm E.J."/>
        </authorList>
    </citation>
    <scope>NUCLEOTIDE SEQUENCE [LARGE SCALE GENOMIC DNA]</scope>
    <source>
        <strain evidence="2 5">BIOML-A2</strain>
        <strain evidence="3 4">BIOML-A5</strain>
    </source>
</reference>
<dbReference type="Proteomes" id="UP000429811">
    <property type="component" value="Unassembled WGS sequence"/>
</dbReference>
<evidence type="ECO:0000313" key="2">
    <source>
        <dbReference type="EMBL" id="MSB19637.1"/>
    </source>
</evidence>
<evidence type="ECO:0000313" key="3">
    <source>
        <dbReference type="EMBL" id="MSB48116.1"/>
    </source>
</evidence>
<evidence type="ECO:0000313" key="5">
    <source>
        <dbReference type="Proteomes" id="UP000434475"/>
    </source>
</evidence>
<accession>A0A174TUN4</accession>
<dbReference type="EMBL" id="WKPR01000007">
    <property type="protein sequence ID" value="MSB19637.1"/>
    <property type="molecule type" value="Genomic_DNA"/>
</dbReference>
<protein>
    <submittedName>
        <fullName evidence="2">Uncharacterized protein</fullName>
    </submittedName>
</protein>
<dbReference type="RefSeq" id="WP_009261407.1">
    <property type="nucleotide sequence ID" value="NZ_CANCWG010000004.1"/>
</dbReference>
<proteinExistence type="predicted"/>
<sequence length="76" mass="8805">MGDTLDFPAFPGQPELDGMDRAQLLSCLERIQLMLEHLDELEPEDMDSDAYEVWGERHEALEDLADELQDRLDELE</sequence>
<comment type="caution">
    <text evidence="2">The sequence shown here is derived from an EMBL/GenBank/DDBJ whole genome shotgun (WGS) entry which is preliminary data.</text>
</comment>
<dbReference type="Proteomes" id="UP001211006">
    <property type="component" value="Unassembled WGS sequence"/>
</dbReference>